<reference evidence="2 3" key="1">
    <citation type="submission" date="2017-06" db="EMBL/GenBank/DDBJ databases">
        <title>Raineya orbicola gen. nov., sp. nov. a slightly thermophilic bacterium of the phylum Bacteroidetes and the description of Raineyaceae fam. nov.</title>
        <authorList>
            <person name="Albuquerque L."/>
            <person name="Polonia A.R.M."/>
            <person name="Barroso C."/>
            <person name="Froufe H.J.C."/>
            <person name="Lage O."/>
            <person name="Lobo-Da-Cunha A."/>
            <person name="Egas C."/>
            <person name="Da Costa M.S."/>
        </authorList>
    </citation>
    <scope>NUCLEOTIDE SEQUENCE [LARGE SCALE GENOMIC DNA]</scope>
    <source>
        <strain evidence="2 3">SPSPC-11</strain>
    </source>
</reference>
<feature type="compositionally biased region" description="Low complexity" evidence="1">
    <location>
        <begin position="207"/>
        <end position="226"/>
    </location>
</feature>
<dbReference type="Proteomes" id="UP000233387">
    <property type="component" value="Unassembled WGS sequence"/>
</dbReference>
<dbReference type="AlphaFoldDB" id="A0A2N3IIZ7"/>
<accession>A0A2N3IIZ7</accession>
<proteinExistence type="predicted"/>
<dbReference type="OrthoDB" id="1466969at2"/>
<feature type="region of interest" description="Disordered" evidence="1">
    <location>
        <begin position="186"/>
        <end position="226"/>
    </location>
</feature>
<dbReference type="InterPro" id="IPR025632">
    <property type="entry name" value="DUF4290"/>
</dbReference>
<evidence type="ECO:0008006" key="4">
    <source>
        <dbReference type="Google" id="ProtNLM"/>
    </source>
</evidence>
<feature type="compositionally biased region" description="Polar residues" evidence="1">
    <location>
        <begin position="186"/>
        <end position="199"/>
    </location>
</feature>
<comment type="caution">
    <text evidence="2">The sequence shown here is derived from an EMBL/GenBank/DDBJ whole genome shotgun (WGS) entry which is preliminary data.</text>
</comment>
<name>A0A2N3IIZ7_9BACT</name>
<dbReference type="RefSeq" id="WP_101357917.1">
    <property type="nucleotide sequence ID" value="NZ_NKXO01000008.1"/>
</dbReference>
<dbReference type="Pfam" id="PF14123">
    <property type="entry name" value="DUF4290"/>
    <property type="match status" value="1"/>
</dbReference>
<keyword evidence="3" id="KW-1185">Reference proteome</keyword>
<evidence type="ECO:0000256" key="1">
    <source>
        <dbReference type="SAM" id="MobiDB-lite"/>
    </source>
</evidence>
<evidence type="ECO:0000313" key="2">
    <source>
        <dbReference type="EMBL" id="PKQ70276.1"/>
    </source>
</evidence>
<organism evidence="2 3">
    <name type="scientific">Raineya orbicola</name>
    <dbReference type="NCBI Taxonomy" id="2016530"/>
    <lineage>
        <taxon>Bacteria</taxon>
        <taxon>Pseudomonadati</taxon>
        <taxon>Bacteroidota</taxon>
        <taxon>Cytophagia</taxon>
        <taxon>Cytophagales</taxon>
        <taxon>Raineyaceae</taxon>
        <taxon>Raineya</taxon>
    </lineage>
</organism>
<protein>
    <recommendedName>
        <fullName evidence="4">DUF4290 domain-containing protein</fullName>
    </recommendedName>
</protein>
<evidence type="ECO:0000313" key="3">
    <source>
        <dbReference type="Proteomes" id="UP000233387"/>
    </source>
</evidence>
<sequence>MYEYTSSDTVILKEYGRNIQKMVEYLKTIPDRQERTEKAYLVVEMMKQIHPNFKEFQETPSKFWDDLFIIAQFDLDIDAPYPMPEKDMLGKKPERVAYSTNNIKFRHYGKNIQLLVQAVAHLPEGERKKELEAHLFNLMKSFHQAWQKDNIEDSVLVEQIKDLSDGAIQCNLDELYGNPIVSSSQETKNLKATNTSSSNHNKKNKKNAFNGNKKNKNWNNKNKGKY</sequence>
<dbReference type="EMBL" id="NKXO01000008">
    <property type="protein sequence ID" value="PKQ70276.1"/>
    <property type="molecule type" value="Genomic_DNA"/>
</dbReference>
<gene>
    <name evidence="2" type="ORF">Rain11_0655</name>
</gene>